<feature type="transmembrane region" description="Helical" evidence="1">
    <location>
        <begin position="39"/>
        <end position="58"/>
    </location>
</feature>
<dbReference type="PANTHER" id="PTHR22911">
    <property type="entry name" value="ACYL-MALONYL CONDENSING ENZYME-RELATED"/>
    <property type="match status" value="1"/>
</dbReference>
<reference evidence="3 4" key="1">
    <citation type="submission" date="2012-02" db="EMBL/GenBank/DDBJ databases">
        <title>Complete genome sequence of Phycisphaera mikurensis NBRC 102666.</title>
        <authorList>
            <person name="Ankai A."/>
            <person name="Hosoyama A."/>
            <person name="Terui Y."/>
            <person name="Sekine M."/>
            <person name="Fukai R."/>
            <person name="Kato Y."/>
            <person name="Nakamura S."/>
            <person name="Yamada-Narita S."/>
            <person name="Kawakoshi A."/>
            <person name="Fukunaga Y."/>
            <person name="Yamazaki S."/>
            <person name="Fujita N."/>
        </authorList>
    </citation>
    <scope>NUCLEOTIDE SEQUENCE [LARGE SCALE GENOMIC DNA]</scope>
    <source>
        <strain evidence="4">NBRC 102666 / KCTC 22515 / FYK2301M01</strain>
    </source>
</reference>
<proteinExistence type="predicted"/>
<evidence type="ECO:0000313" key="3">
    <source>
        <dbReference type="EMBL" id="BAM03047.1"/>
    </source>
</evidence>
<dbReference type="AlphaFoldDB" id="I0ICQ9"/>
<feature type="transmembrane region" description="Helical" evidence="1">
    <location>
        <begin position="64"/>
        <end position="88"/>
    </location>
</feature>
<accession>I0ICQ9</accession>
<evidence type="ECO:0000256" key="1">
    <source>
        <dbReference type="SAM" id="Phobius"/>
    </source>
</evidence>
<dbReference type="KEGG" id="phm:PSMK_08880"/>
<dbReference type="EMBL" id="AP012338">
    <property type="protein sequence ID" value="BAM03047.1"/>
    <property type="molecule type" value="Genomic_DNA"/>
</dbReference>
<dbReference type="InterPro" id="IPR037185">
    <property type="entry name" value="EmrE-like"/>
</dbReference>
<feature type="transmembrane region" description="Helical" evidence="1">
    <location>
        <begin position="210"/>
        <end position="232"/>
    </location>
</feature>
<name>I0ICQ9_PHYMF</name>
<dbReference type="Proteomes" id="UP000007881">
    <property type="component" value="Chromosome"/>
</dbReference>
<dbReference type="SUPFAM" id="SSF103481">
    <property type="entry name" value="Multidrug resistance efflux transporter EmrE"/>
    <property type="match status" value="2"/>
</dbReference>
<feature type="transmembrane region" description="Helical" evidence="1">
    <location>
        <begin position="100"/>
        <end position="118"/>
    </location>
</feature>
<dbReference type="InterPro" id="IPR000620">
    <property type="entry name" value="EamA_dom"/>
</dbReference>
<dbReference type="PANTHER" id="PTHR22911:SF137">
    <property type="entry name" value="SOLUTE CARRIER FAMILY 35 MEMBER G2-RELATED"/>
    <property type="match status" value="1"/>
</dbReference>
<organism evidence="3 4">
    <name type="scientific">Phycisphaera mikurensis (strain NBRC 102666 / KCTC 22515 / FYK2301M01)</name>
    <dbReference type="NCBI Taxonomy" id="1142394"/>
    <lineage>
        <taxon>Bacteria</taxon>
        <taxon>Pseudomonadati</taxon>
        <taxon>Planctomycetota</taxon>
        <taxon>Phycisphaerae</taxon>
        <taxon>Phycisphaerales</taxon>
        <taxon>Phycisphaeraceae</taxon>
        <taxon>Phycisphaera</taxon>
    </lineage>
</organism>
<evidence type="ECO:0000259" key="2">
    <source>
        <dbReference type="Pfam" id="PF00892"/>
    </source>
</evidence>
<protein>
    <submittedName>
        <fullName evidence="3">Hypothetical membrane protein</fullName>
    </submittedName>
</protein>
<dbReference type="HOGENOM" id="CLU_058789_0_0_0"/>
<dbReference type="eggNOG" id="COG0697">
    <property type="taxonomic scope" value="Bacteria"/>
</dbReference>
<dbReference type="GO" id="GO:0016020">
    <property type="term" value="C:membrane"/>
    <property type="evidence" value="ECO:0007669"/>
    <property type="project" value="InterPro"/>
</dbReference>
<feature type="transmembrane region" description="Helical" evidence="1">
    <location>
        <begin position="6"/>
        <end position="27"/>
    </location>
</feature>
<keyword evidence="1" id="KW-1133">Transmembrane helix</keyword>
<dbReference type="Pfam" id="PF00892">
    <property type="entry name" value="EamA"/>
    <property type="match status" value="1"/>
</dbReference>
<keyword evidence="4" id="KW-1185">Reference proteome</keyword>
<feature type="transmembrane region" description="Helical" evidence="1">
    <location>
        <begin position="304"/>
        <end position="323"/>
    </location>
</feature>
<feature type="transmembrane region" description="Helical" evidence="1">
    <location>
        <begin position="124"/>
        <end position="142"/>
    </location>
</feature>
<dbReference type="RefSeq" id="WP_014436267.1">
    <property type="nucleotide sequence ID" value="NC_017080.1"/>
</dbReference>
<dbReference type="OrthoDB" id="6235706at2"/>
<keyword evidence="1" id="KW-0472">Membrane</keyword>
<dbReference type="STRING" id="1142394.PSMK_08880"/>
<feature type="domain" description="EamA" evidence="2">
    <location>
        <begin position="7"/>
        <end position="141"/>
    </location>
</feature>
<feature type="transmembrane region" description="Helical" evidence="1">
    <location>
        <begin position="178"/>
        <end position="198"/>
    </location>
</feature>
<sequence>MLDTLPIGEAAALGAAAAWAVSSILWVRIGLHVRATVVSLVKGVLALGMLAAAAWAMAVDFGSLSPLALGFFALSGVLGIGFGDTLYLDSLNRLGPTRSLLVAMLAPPLTILGGWAVLQERVPPLSLLGVAVTVAGVAWVVTRRERPAPSPRVQAEAAAEEAAAAAEPAGADAARRSLWLGLATGGLGAAMQAASLIVNRYGYAQGEADATLTTIVRIAAGVAVLAAALPLLGRPAGAVPVWRLGGRLWGLFVAATLIGTAGGMVLMQVAVDRGHSSGVVQTLLSTSPLFVMPMVALTGERLSLSAVAGALVATAGLGLLFAGL</sequence>
<gene>
    <name evidence="3" type="ordered locus">PSMK_08880</name>
</gene>
<evidence type="ECO:0000313" key="4">
    <source>
        <dbReference type="Proteomes" id="UP000007881"/>
    </source>
</evidence>
<feature type="transmembrane region" description="Helical" evidence="1">
    <location>
        <begin position="244"/>
        <end position="267"/>
    </location>
</feature>
<keyword evidence="1" id="KW-0812">Transmembrane</keyword>